<dbReference type="PANTHER" id="PTHR15196">
    <property type="entry name" value="CILIARY NEUROTROPHIC FACTOR"/>
    <property type="match status" value="1"/>
</dbReference>
<dbReference type="Proteomes" id="UP001557470">
    <property type="component" value="Unassembled WGS sequence"/>
</dbReference>
<dbReference type="AlphaFoldDB" id="A0ABD0XSK1"/>
<reference evidence="2 3" key="1">
    <citation type="submission" date="2024-06" db="EMBL/GenBank/DDBJ databases">
        <authorList>
            <person name="Pan Q."/>
            <person name="Wen M."/>
            <person name="Jouanno E."/>
            <person name="Zahm M."/>
            <person name="Klopp C."/>
            <person name="Cabau C."/>
            <person name="Louis A."/>
            <person name="Berthelot C."/>
            <person name="Parey E."/>
            <person name="Roest Crollius H."/>
            <person name="Montfort J."/>
            <person name="Robinson-Rechavi M."/>
            <person name="Bouchez O."/>
            <person name="Lampietro C."/>
            <person name="Lopez Roques C."/>
            <person name="Donnadieu C."/>
            <person name="Postlethwait J."/>
            <person name="Bobe J."/>
            <person name="Verreycken H."/>
            <person name="Guiguen Y."/>
        </authorList>
    </citation>
    <scope>NUCLEOTIDE SEQUENCE [LARGE SCALE GENOMIC DNA]</scope>
    <source>
        <strain evidence="2">Up_M1</strain>
        <tissue evidence="2">Testis</tissue>
    </source>
</reference>
<sequence length="204" mass="23216">MAGTRTRTRTVSELSRTARAAAIAEDLHHECTTLLELYRKKEAFSKDHTVSEERLVTVTSLSSQLSANDRVWRLYSALQQCRRLLEGVIGQEEVLGTGADEVVYESQKITVRERLNHLIDSTRRLLVDGDGTASLTPDPDNSEKLDGAKSSSPFALKLWIYRVYHELEHWTLIATKTLQALNNSTDAPKERGKQRRNRGRRTRR</sequence>
<evidence type="ECO:0000313" key="3">
    <source>
        <dbReference type="Proteomes" id="UP001557470"/>
    </source>
</evidence>
<dbReference type="Gene3D" id="1.20.1250.10">
    <property type="match status" value="1"/>
</dbReference>
<dbReference type="EMBL" id="JAGEUA010000001">
    <property type="protein sequence ID" value="KAL1023552.1"/>
    <property type="molecule type" value="Genomic_DNA"/>
</dbReference>
<evidence type="ECO:0000313" key="2">
    <source>
        <dbReference type="EMBL" id="KAL1023552.1"/>
    </source>
</evidence>
<dbReference type="SUPFAM" id="SSF47266">
    <property type="entry name" value="4-helical cytokines"/>
    <property type="match status" value="1"/>
</dbReference>
<evidence type="ECO:0000256" key="1">
    <source>
        <dbReference type="SAM" id="MobiDB-lite"/>
    </source>
</evidence>
<name>A0ABD0XSK1_UMBPY</name>
<protein>
    <recommendedName>
        <fullName evidence="4">Ciliary neurotrophic factor</fullName>
    </recommendedName>
</protein>
<accession>A0ABD0XSK1</accession>
<dbReference type="InterPro" id="IPR009079">
    <property type="entry name" value="4_helix_cytokine-like_core"/>
</dbReference>
<feature type="compositionally biased region" description="Basic residues" evidence="1">
    <location>
        <begin position="192"/>
        <end position="204"/>
    </location>
</feature>
<organism evidence="2 3">
    <name type="scientific">Umbra pygmaea</name>
    <name type="common">Eastern mudminnow</name>
    <dbReference type="NCBI Taxonomy" id="75934"/>
    <lineage>
        <taxon>Eukaryota</taxon>
        <taxon>Metazoa</taxon>
        <taxon>Chordata</taxon>
        <taxon>Craniata</taxon>
        <taxon>Vertebrata</taxon>
        <taxon>Euteleostomi</taxon>
        <taxon>Actinopterygii</taxon>
        <taxon>Neopterygii</taxon>
        <taxon>Teleostei</taxon>
        <taxon>Protacanthopterygii</taxon>
        <taxon>Esociformes</taxon>
        <taxon>Umbridae</taxon>
        <taxon>Umbra</taxon>
    </lineage>
</organism>
<dbReference type="PANTHER" id="PTHR15196:SF1">
    <property type="entry name" value="CILIARY NEUROTROPHIC FACTOR"/>
    <property type="match status" value="1"/>
</dbReference>
<dbReference type="InterPro" id="IPR000151">
    <property type="entry name" value="Ciliary_neurotrophic_fac_CNTF"/>
</dbReference>
<gene>
    <name evidence="2" type="ORF">UPYG_G00042300</name>
</gene>
<feature type="region of interest" description="Disordered" evidence="1">
    <location>
        <begin position="183"/>
        <end position="204"/>
    </location>
</feature>
<proteinExistence type="predicted"/>
<evidence type="ECO:0008006" key="4">
    <source>
        <dbReference type="Google" id="ProtNLM"/>
    </source>
</evidence>
<keyword evidence="3" id="KW-1185">Reference proteome</keyword>
<comment type="caution">
    <text evidence="2">The sequence shown here is derived from an EMBL/GenBank/DDBJ whole genome shotgun (WGS) entry which is preliminary data.</text>
</comment>